<dbReference type="Gene3D" id="2.40.10.10">
    <property type="entry name" value="Trypsin-like serine proteases"/>
    <property type="match status" value="1"/>
</dbReference>
<feature type="domain" description="Peptidase S1" evidence="1">
    <location>
        <begin position="1"/>
        <end position="80"/>
    </location>
</feature>
<dbReference type="OrthoDB" id="7726766at2759"/>
<dbReference type="VEuPathDB" id="VectorBase:FBgn0262570"/>
<reference evidence="2" key="1">
    <citation type="journal article" date="2003" name="Genome Biol.">
        <title>An integrated gene annotation and transcriptional profiling approach towards the full gene content of the Drosophila genome.</title>
        <authorList>
            <person name="Hild M."/>
            <person name="Beckmann B."/>
            <person name="Haas S.A."/>
            <person name="Koch B."/>
            <person name="Solovyev V."/>
            <person name="Busold C."/>
            <person name="Fellenberg K."/>
            <person name="Boutros M."/>
            <person name="Vingron M."/>
            <person name="Sauer F."/>
            <person name="Hoheisel J.D."/>
            <person name="Paro R."/>
        </authorList>
    </citation>
    <scope>NUCLEOTIDE SEQUENCE</scope>
</reference>
<dbReference type="EMBL" id="BK003876">
    <property type="protein sequence ID" value="DAA02574.1"/>
    <property type="molecule type" value="Genomic_DNA"/>
</dbReference>
<gene>
    <name evidence="2" type="ORF">HDC06936</name>
</gene>
<organism evidence="2">
    <name type="scientific">Drosophila melanogaster</name>
    <name type="common">Fruit fly</name>
    <dbReference type="NCBI Taxonomy" id="7227"/>
    <lineage>
        <taxon>Eukaryota</taxon>
        <taxon>Metazoa</taxon>
        <taxon>Ecdysozoa</taxon>
        <taxon>Arthropoda</taxon>
        <taxon>Hexapoda</taxon>
        <taxon>Insecta</taxon>
        <taxon>Pterygota</taxon>
        <taxon>Neoptera</taxon>
        <taxon>Endopterygota</taxon>
        <taxon>Diptera</taxon>
        <taxon>Brachycera</taxon>
        <taxon>Muscomorpha</taxon>
        <taxon>Ephydroidea</taxon>
        <taxon>Drosophilidae</taxon>
        <taxon>Drosophila</taxon>
        <taxon>Sophophora</taxon>
    </lineage>
</organism>
<dbReference type="HOGENOM" id="CLU_004497_6_2_1"/>
<dbReference type="GO" id="GO:0004252">
    <property type="term" value="F:serine-type endopeptidase activity"/>
    <property type="evidence" value="ECO:0007669"/>
    <property type="project" value="InterPro"/>
</dbReference>
<dbReference type="PANTHER" id="PTHR24260:SF147">
    <property type="entry name" value="EG:BACR7A4.3 PROTEIN-RELATED"/>
    <property type="match status" value="1"/>
</dbReference>
<dbReference type="InterPro" id="IPR051333">
    <property type="entry name" value="CLIP_Serine_Protease"/>
</dbReference>
<dbReference type="PROSITE" id="PS00135">
    <property type="entry name" value="TRYPSIN_SER"/>
    <property type="match status" value="1"/>
</dbReference>
<dbReference type="InterPro" id="IPR043504">
    <property type="entry name" value="Peptidase_S1_PA_chymotrypsin"/>
</dbReference>
<evidence type="ECO:0000313" key="2">
    <source>
        <dbReference type="EMBL" id="DAA02574.1"/>
    </source>
</evidence>
<dbReference type="PROSITE" id="PS50240">
    <property type="entry name" value="TRYPSIN_DOM"/>
    <property type="match status" value="1"/>
</dbReference>
<dbReference type="Pfam" id="PF00089">
    <property type="entry name" value="Trypsin"/>
    <property type="match status" value="1"/>
</dbReference>
<dbReference type="MEROPS" id="S01.A28"/>
<dbReference type="ExpressionAtlas" id="Q6IG90">
    <property type="expression patterns" value="baseline and differential"/>
</dbReference>
<dbReference type="GO" id="GO:0006508">
    <property type="term" value="P:proteolysis"/>
    <property type="evidence" value="ECO:0007669"/>
    <property type="project" value="InterPro"/>
</dbReference>
<dbReference type="InterPro" id="IPR009003">
    <property type="entry name" value="Peptidase_S1_PA"/>
</dbReference>
<dbReference type="AlphaFoldDB" id="Q6IG90"/>
<sequence>MICHLYLGMSPDPKQICATTDQGDTCAGDSGGPLISKITYQGKNFDTQFGITSYGTRECNGVGLYTDVSQYSGWIANIVRSKQDRSVVSRRSNGMFLYSDCTGDSIGSILMATIVGLQYSAKGVLITDRTYCTAIN</sequence>
<dbReference type="PANTHER" id="PTHR24260">
    <property type="match status" value="1"/>
</dbReference>
<dbReference type="InterPro" id="IPR001254">
    <property type="entry name" value="Trypsin_dom"/>
</dbReference>
<name>Q6IG90_DROME</name>
<accession>Q6IG90</accession>
<proteinExistence type="predicted"/>
<evidence type="ECO:0000259" key="1">
    <source>
        <dbReference type="PROSITE" id="PS50240"/>
    </source>
</evidence>
<dbReference type="InterPro" id="IPR033116">
    <property type="entry name" value="TRYPSIN_SER"/>
</dbReference>
<protein>
    <submittedName>
        <fullName evidence="2">HDC06936</fullName>
    </submittedName>
</protein>
<dbReference type="SUPFAM" id="SSF50494">
    <property type="entry name" value="Trypsin-like serine proteases"/>
    <property type="match status" value="1"/>
</dbReference>